<dbReference type="OrthoDB" id="3439489at2759"/>
<accession>A0A8H4XGZ6</accession>
<comment type="caution">
    <text evidence="1">The sequence shown here is derived from an EMBL/GenBank/DDBJ whole genome shotgun (WGS) entry which is preliminary data.</text>
</comment>
<sequence length="71" mass="7928">MPVEDLTLLPKRVYWFKKGSGEEQAVRPVNAEQFGGAYKLNFTGASLAFIDGHLFAPLLPEPEQPVEIKLQ</sequence>
<protein>
    <submittedName>
        <fullName evidence="1">Uncharacterized protein</fullName>
    </submittedName>
</protein>
<evidence type="ECO:0000313" key="2">
    <source>
        <dbReference type="Proteomes" id="UP000635477"/>
    </source>
</evidence>
<dbReference type="AlphaFoldDB" id="A0A8H4XGZ6"/>
<proteinExistence type="predicted"/>
<reference evidence="1" key="1">
    <citation type="journal article" date="2020" name="BMC Genomics">
        <title>Correction to: Identification and distribution of gene clusters required for synthesis of sphingolipid metabolism inhibitors in diverse species of the filamentous fungus Fusarium.</title>
        <authorList>
            <person name="Kim H.S."/>
            <person name="Lohmar J.M."/>
            <person name="Busman M."/>
            <person name="Brown D.W."/>
            <person name="Naumann T.A."/>
            <person name="Divon H.H."/>
            <person name="Lysoe E."/>
            <person name="Uhlig S."/>
            <person name="Proctor R.H."/>
        </authorList>
    </citation>
    <scope>NUCLEOTIDE SEQUENCE</scope>
    <source>
        <strain evidence="1">NRRL 22465</strain>
    </source>
</reference>
<reference evidence="1" key="2">
    <citation type="submission" date="2020-05" db="EMBL/GenBank/DDBJ databases">
        <authorList>
            <person name="Kim H.-S."/>
            <person name="Proctor R.H."/>
            <person name="Brown D.W."/>
        </authorList>
    </citation>
    <scope>NUCLEOTIDE SEQUENCE</scope>
    <source>
        <strain evidence="1">NRRL 22465</strain>
    </source>
</reference>
<organism evidence="1 2">
    <name type="scientific">Fusarium zealandicum</name>
    <dbReference type="NCBI Taxonomy" id="1053134"/>
    <lineage>
        <taxon>Eukaryota</taxon>
        <taxon>Fungi</taxon>
        <taxon>Dikarya</taxon>
        <taxon>Ascomycota</taxon>
        <taxon>Pezizomycotina</taxon>
        <taxon>Sordariomycetes</taxon>
        <taxon>Hypocreomycetidae</taxon>
        <taxon>Hypocreales</taxon>
        <taxon>Nectriaceae</taxon>
        <taxon>Fusarium</taxon>
        <taxon>Fusarium staphyleae species complex</taxon>
    </lineage>
</organism>
<gene>
    <name evidence="1" type="ORF">FZEAL_8972</name>
</gene>
<dbReference type="Proteomes" id="UP000635477">
    <property type="component" value="Unassembled WGS sequence"/>
</dbReference>
<evidence type="ECO:0000313" key="1">
    <source>
        <dbReference type="EMBL" id="KAF4974099.1"/>
    </source>
</evidence>
<keyword evidence="2" id="KW-1185">Reference proteome</keyword>
<dbReference type="EMBL" id="JABEYC010000804">
    <property type="protein sequence ID" value="KAF4974099.1"/>
    <property type="molecule type" value="Genomic_DNA"/>
</dbReference>
<dbReference type="Gene3D" id="2.80.10.50">
    <property type="match status" value="1"/>
</dbReference>
<name>A0A8H4XGZ6_9HYPO</name>